<evidence type="ECO:0000256" key="3">
    <source>
        <dbReference type="SAM" id="SignalP"/>
    </source>
</evidence>
<feature type="chain" id="PRO_5017057388" evidence="3">
    <location>
        <begin position="25"/>
        <end position="526"/>
    </location>
</feature>
<protein>
    <submittedName>
        <fullName evidence="5">N-acyl-D-amino-acid deacylase</fullName>
    </submittedName>
</protein>
<evidence type="ECO:0000256" key="2">
    <source>
        <dbReference type="ARBA" id="ARBA00022801"/>
    </source>
</evidence>
<dbReference type="Gene3D" id="3.30.1490.130">
    <property type="entry name" value="D-aminoacylase. Domain 3"/>
    <property type="match status" value="1"/>
</dbReference>
<dbReference type="Gene3D" id="2.30.40.10">
    <property type="entry name" value="Urease, subunit C, domain 1"/>
    <property type="match status" value="1"/>
</dbReference>
<evidence type="ECO:0000256" key="1">
    <source>
        <dbReference type="ARBA" id="ARBA00010716"/>
    </source>
</evidence>
<keyword evidence="3" id="KW-0732">Signal</keyword>
<evidence type="ECO:0000313" key="6">
    <source>
        <dbReference type="Proteomes" id="UP000253426"/>
    </source>
</evidence>
<dbReference type="GO" id="GO:0008448">
    <property type="term" value="F:N-acetylglucosamine-6-phosphate deacetylase activity"/>
    <property type="evidence" value="ECO:0007669"/>
    <property type="project" value="TreeGrafter"/>
</dbReference>
<gene>
    <name evidence="5" type="ORF">DES53_1252</name>
</gene>
<keyword evidence="2" id="KW-0378">Hydrolase</keyword>
<dbReference type="GO" id="GO:0006046">
    <property type="term" value="P:N-acetylglucosamine catabolic process"/>
    <property type="evidence" value="ECO:0007669"/>
    <property type="project" value="TreeGrafter"/>
</dbReference>
<dbReference type="InterPro" id="IPR023100">
    <property type="entry name" value="D-aminoacylase_insert_dom_sf"/>
</dbReference>
<dbReference type="PANTHER" id="PTHR11113:SF14">
    <property type="entry name" value="N-ACETYLGLUCOSAMINE-6-PHOSPHATE DEACETYLASE"/>
    <property type="match status" value="1"/>
</dbReference>
<organism evidence="5 6">
    <name type="scientific">Roseimicrobium gellanilyticum</name>
    <dbReference type="NCBI Taxonomy" id="748857"/>
    <lineage>
        <taxon>Bacteria</taxon>
        <taxon>Pseudomonadati</taxon>
        <taxon>Verrucomicrobiota</taxon>
        <taxon>Verrucomicrobiia</taxon>
        <taxon>Verrucomicrobiales</taxon>
        <taxon>Verrucomicrobiaceae</taxon>
        <taxon>Roseimicrobium</taxon>
    </lineage>
</organism>
<dbReference type="InterPro" id="IPR011059">
    <property type="entry name" value="Metal-dep_hydrolase_composite"/>
</dbReference>
<sequence length="526" mass="57074">MTKALFRHCFAFALAALVAPLSSAADYDLLIHNARIADGTGGKIYSGSVAVKEGRVAVIGEVKGTADVTIDAQGRVLAPGFIDVHTHSEKIARIPEAENFLRMGVTTIITGNCGMSRTDIGAFFNEVEDASPTLHVAALIGHGSVREKAMGGSFLRAPNPEQLDAMRAMVAKAMDDGAVGLSTGLIYVPGTFAKTDEIVALAKVAAGHGGIYASHMRAETVKIFGALEEFVQVAREANIRAQVSHLKLSAPTAWGKSAEVFALLEKARAEGLHITHDQYVYTASSTGLGQLIPDEAREGTRQDFIKRCEDPEEKAKILKGMQESRERLGRTDYSYAVIARYPADPSLNGKTIPEATRIKRGSDSLEDQIELILEIEREGGGTAVYHGMHEDDLAAFLKHPLTMFASDGNPRKLGEDMPHPRSYGNNARVLHRYVQELKLVSLEEAIRKMTSLPAQTFRLEDRGVIRPGAWADLVILDPEKVKDIATYEDPHHHAEGFTDVLVDGVPVIRDGKLTEARPGGPLRMSK</sequence>
<dbReference type="CDD" id="cd01297">
    <property type="entry name" value="D-aminoacylase"/>
    <property type="match status" value="1"/>
</dbReference>
<reference evidence="5 6" key="1">
    <citation type="submission" date="2018-06" db="EMBL/GenBank/DDBJ databases">
        <title>Genomic Encyclopedia of Type Strains, Phase IV (KMG-IV): sequencing the most valuable type-strain genomes for metagenomic binning, comparative biology and taxonomic classification.</title>
        <authorList>
            <person name="Goeker M."/>
        </authorList>
    </citation>
    <scope>NUCLEOTIDE SEQUENCE [LARGE SCALE GENOMIC DNA]</scope>
    <source>
        <strain evidence="5 6">DSM 25532</strain>
    </source>
</reference>
<feature type="domain" description="Amidohydrolase 3" evidence="4">
    <location>
        <begin position="69"/>
        <end position="507"/>
    </location>
</feature>
<dbReference type="InterPro" id="IPR013108">
    <property type="entry name" value="Amidohydro_3"/>
</dbReference>
<dbReference type="InterPro" id="IPR032466">
    <property type="entry name" value="Metal_Hydrolase"/>
</dbReference>
<dbReference type="Pfam" id="PF07969">
    <property type="entry name" value="Amidohydro_3"/>
    <property type="match status" value="1"/>
</dbReference>
<evidence type="ECO:0000259" key="4">
    <source>
        <dbReference type="Pfam" id="PF07969"/>
    </source>
</evidence>
<keyword evidence="6" id="KW-1185">Reference proteome</keyword>
<dbReference type="EMBL" id="QNRR01000025">
    <property type="protein sequence ID" value="RBP35176.1"/>
    <property type="molecule type" value="Genomic_DNA"/>
</dbReference>
<dbReference type="RefSeq" id="WP_113962435.1">
    <property type="nucleotide sequence ID" value="NZ_QNRR01000025.1"/>
</dbReference>
<accession>A0A366H1Q9</accession>
<proteinExistence type="inferred from homology"/>
<dbReference type="Proteomes" id="UP000253426">
    <property type="component" value="Unassembled WGS sequence"/>
</dbReference>
<comment type="caution">
    <text evidence="5">The sequence shown here is derived from an EMBL/GenBank/DDBJ whole genome shotgun (WGS) entry which is preliminary data.</text>
</comment>
<dbReference type="Gene3D" id="3.20.20.140">
    <property type="entry name" value="Metal-dependent hydrolases"/>
    <property type="match status" value="1"/>
</dbReference>
<name>A0A366H1Q9_9BACT</name>
<feature type="signal peptide" evidence="3">
    <location>
        <begin position="1"/>
        <end position="24"/>
    </location>
</feature>
<dbReference type="OrthoDB" id="9765462at2"/>
<dbReference type="PANTHER" id="PTHR11113">
    <property type="entry name" value="N-ACETYLGLUCOSAMINE-6-PHOSPHATE DEACETYLASE"/>
    <property type="match status" value="1"/>
</dbReference>
<dbReference type="SUPFAM" id="SSF51338">
    <property type="entry name" value="Composite domain of metallo-dependent hydrolases"/>
    <property type="match status" value="1"/>
</dbReference>
<dbReference type="AlphaFoldDB" id="A0A366H1Q9"/>
<evidence type="ECO:0000313" key="5">
    <source>
        <dbReference type="EMBL" id="RBP35176.1"/>
    </source>
</evidence>
<dbReference type="SUPFAM" id="SSF51556">
    <property type="entry name" value="Metallo-dependent hydrolases"/>
    <property type="match status" value="1"/>
</dbReference>
<comment type="similarity">
    <text evidence="1">Belongs to the metallo-dependent hydrolases superfamily. NagA family.</text>
</comment>